<feature type="compositionally biased region" description="Basic and acidic residues" evidence="1">
    <location>
        <begin position="77"/>
        <end position="108"/>
    </location>
</feature>
<feature type="region of interest" description="Disordered" evidence="1">
    <location>
        <begin position="687"/>
        <end position="738"/>
    </location>
</feature>
<dbReference type="Gene3D" id="1.25.40.10">
    <property type="entry name" value="Tetratricopeptide repeat domain"/>
    <property type="match status" value="1"/>
</dbReference>
<evidence type="ECO:0000256" key="1">
    <source>
        <dbReference type="SAM" id="MobiDB-lite"/>
    </source>
</evidence>
<evidence type="ECO:0000313" key="2">
    <source>
        <dbReference type="EMBL" id="OQW49591.1"/>
    </source>
</evidence>
<dbReference type="InterPro" id="IPR011990">
    <property type="entry name" value="TPR-like_helical_dom_sf"/>
</dbReference>
<name>A0A1W9HQS0_9HYPH</name>
<evidence type="ECO:0000313" key="3">
    <source>
        <dbReference type="Proteomes" id="UP000192872"/>
    </source>
</evidence>
<protein>
    <recommendedName>
        <fullName evidence="4">Localization factor PodJL</fullName>
    </recommendedName>
</protein>
<feature type="region of interest" description="Disordered" evidence="1">
    <location>
        <begin position="1"/>
        <end position="26"/>
    </location>
</feature>
<reference evidence="2 3" key="1">
    <citation type="journal article" date="2017" name="Water Res.">
        <title>Comammox in drinking water systems.</title>
        <authorList>
            <person name="Wang Y."/>
            <person name="Ma L."/>
            <person name="Mao Y."/>
            <person name="Jiang X."/>
            <person name="Xia Y."/>
            <person name="Yu K."/>
            <person name="Li B."/>
            <person name="Zhang T."/>
        </authorList>
    </citation>
    <scope>NUCLEOTIDE SEQUENCE [LARGE SCALE GENOMIC DNA]</scope>
    <source>
        <strain evidence="2">SG_bin8</strain>
    </source>
</reference>
<dbReference type="SMART" id="SM00671">
    <property type="entry name" value="SEL1"/>
    <property type="match status" value="4"/>
</dbReference>
<dbReference type="AlphaFoldDB" id="A0A1W9HQS0"/>
<gene>
    <name evidence="2" type="ORF">A4S15_02370</name>
</gene>
<dbReference type="STRING" id="1827387.A4S15_02370"/>
<dbReference type="Proteomes" id="UP000192872">
    <property type="component" value="Unassembled WGS sequence"/>
</dbReference>
<dbReference type="PANTHER" id="PTHR43628:SF1">
    <property type="entry name" value="CHITIN SYNTHASE REGULATORY FACTOR 2-RELATED"/>
    <property type="match status" value="1"/>
</dbReference>
<feature type="region of interest" description="Disordered" evidence="1">
    <location>
        <begin position="831"/>
        <end position="879"/>
    </location>
</feature>
<organism evidence="2 3">
    <name type="scientific">Candidatus Raskinella chloraquaticus</name>
    <dbReference type="NCBI Taxonomy" id="1951219"/>
    <lineage>
        <taxon>Bacteria</taxon>
        <taxon>Pseudomonadati</taxon>
        <taxon>Pseudomonadota</taxon>
        <taxon>Alphaproteobacteria</taxon>
        <taxon>Hyphomicrobiales</taxon>
        <taxon>Phreatobacteraceae</taxon>
        <taxon>Candidatus Raskinella</taxon>
    </lineage>
</organism>
<sequence>MDGQSRKAGQRVERDMAARKSWTNDRPVGFVEDEEVGYERAMDIARRSGLSLGAWLNGVISDASARAGDRPPAFSGQRHEFSKRQHFDGRGDERARKAAQPQRRDNRDNVQLSQMFKRLADLAERVSSAELQAQRALVLAERRLEAADQAGPVTARHVKAFASEVDHVHSDLAAVEREARRAVRDLIGETRTLGGSHLADDPRLSAIMAAIHSVEARLDHISERLNKPAPPLPPLHDDGRLAKIEAQLVDIARQLEDSGSQPVLSIDAGLSETVRQIASRQRELEDSAASRDQADFLHHQQAQRVDAESLRDIQERLSGLAAQIAASRHEPSFDRRLNDLPERFETLRRSLERSAGEPQLGQLLAEIRMLDSKITGARDAEVDPLALSRMASQLDEMGELLRAGQPGDVLVHLKTIGDKLERLQPRQDIATIERLREDIAGLRAQISERPAEAAAFHSLPDERIDDLRHRMEQIQSLLSTRDETPDAINVLAGRIDALAVQLLAKGTSDTTQRMISELRGRVEELASHPPDTTAFSVIEKRLTALVDKIERAQSERPAAETSYSDVDSRLKRLTELMELQRDTPPQSDVIQSLEKHVSEFRRSAEGSDRRVTETLNSMHEALTRLNERMRDNAPPAEMPVTRAAAKPGAAVPAAPPALPVDARSAAAKAPVQTDQSALSAAREAAARAAELQRAHDDRGELDLPLEPGSGRPQAQMPRAPGKLPAAKADAGSESLGAGDPIRAARVAIQRQTEKGGGAKSSLRSSFISALRRNGTPKAAAAPSPSGDALLARPAQRAPRKISGLVIRVGVALSIVAIVLSAARIVWSLGQSGGDIATPTHDERPIGKSPSEPTNGENTRRNDDATSSLDKRGEVASSRVATTQAGVTLPALPEGVLSQRLKQALEAQNPRAYFDVAIRLADGRSIPRNVEAAIPWLVLAAERDHAPAYYRLGNIYEKGLGPKRDIGQAVSAYEKGAALGNRKSMHNLATLYAAGIATGNPDYQRAFPLFEQAAELGLVDSQFNLAVLLVNGLGAKQNLGEAYKWFTVAAQNGDKEASKKRDEIAARLNGQALVDARLAAQNFRPKAIAAAANEDTPPTLLFEDNPLAAPTASGPQATPNLGISVAPASKRS</sequence>
<feature type="region of interest" description="Disordered" evidence="1">
    <location>
        <begin position="67"/>
        <end position="109"/>
    </location>
</feature>
<dbReference type="InterPro" id="IPR052945">
    <property type="entry name" value="Mitotic_Regulator"/>
</dbReference>
<dbReference type="PANTHER" id="PTHR43628">
    <property type="entry name" value="ACTIVATOR OF C KINASE PROTEIN 1-RELATED"/>
    <property type="match status" value="1"/>
</dbReference>
<feature type="region of interest" description="Disordered" evidence="1">
    <location>
        <begin position="773"/>
        <end position="793"/>
    </location>
</feature>
<comment type="caution">
    <text evidence="2">The sequence shown here is derived from an EMBL/GenBank/DDBJ whole genome shotgun (WGS) entry which is preliminary data.</text>
</comment>
<feature type="compositionally biased region" description="Basic and acidic residues" evidence="1">
    <location>
        <begin position="857"/>
        <end position="873"/>
    </location>
</feature>
<dbReference type="SUPFAM" id="SSF81901">
    <property type="entry name" value="HCP-like"/>
    <property type="match status" value="1"/>
</dbReference>
<feature type="region of interest" description="Disordered" evidence="1">
    <location>
        <begin position="1093"/>
        <end position="1131"/>
    </location>
</feature>
<proteinExistence type="predicted"/>
<dbReference type="EMBL" id="LWDL01000031">
    <property type="protein sequence ID" value="OQW49591.1"/>
    <property type="molecule type" value="Genomic_DNA"/>
</dbReference>
<dbReference type="Pfam" id="PF08238">
    <property type="entry name" value="Sel1"/>
    <property type="match status" value="4"/>
</dbReference>
<feature type="compositionally biased region" description="Basic and acidic residues" evidence="1">
    <location>
        <begin position="690"/>
        <end position="701"/>
    </location>
</feature>
<accession>A0A1W9HQS0</accession>
<dbReference type="InterPro" id="IPR006597">
    <property type="entry name" value="Sel1-like"/>
</dbReference>
<evidence type="ECO:0008006" key="4">
    <source>
        <dbReference type="Google" id="ProtNLM"/>
    </source>
</evidence>